<feature type="transmembrane region" description="Helical" evidence="8">
    <location>
        <begin position="138"/>
        <end position="158"/>
    </location>
</feature>
<feature type="transmembrane region" description="Helical" evidence="8">
    <location>
        <begin position="294"/>
        <end position="312"/>
    </location>
</feature>
<evidence type="ECO:0000313" key="10">
    <source>
        <dbReference type="EMBL" id="MFC1402384.1"/>
    </source>
</evidence>
<dbReference type="Pfam" id="PF07690">
    <property type="entry name" value="MFS_1"/>
    <property type="match status" value="1"/>
</dbReference>
<protein>
    <submittedName>
        <fullName evidence="10">MFS transporter</fullName>
    </submittedName>
</protein>
<dbReference type="PROSITE" id="PS00216">
    <property type="entry name" value="SUGAR_TRANSPORT_1"/>
    <property type="match status" value="1"/>
</dbReference>
<evidence type="ECO:0000259" key="9">
    <source>
        <dbReference type="PROSITE" id="PS50850"/>
    </source>
</evidence>
<feature type="transmembrane region" description="Helical" evidence="8">
    <location>
        <begin position="324"/>
        <end position="342"/>
    </location>
</feature>
<feature type="region of interest" description="Disordered" evidence="7">
    <location>
        <begin position="1"/>
        <end position="23"/>
    </location>
</feature>
<evidence type="ECO:0000313" key="11">
    <source>
        <dbReference type="Proteomes" id="UP001592528"/>
    </source>
</evidence>
<dbReference type="InterPro" id="IPR005829">
    <property type="entry name" value="Sugar_transporter_CS"/>
</dbReference>
<evidence type="ECO:0000256" key="5">
    <source>
        <dbReference type="ARBA" id="ARBA00022989"/>
    </source>
</evidence>
<evidence type="ECO:0000256" key="3">
    <source>
        <dbReference type="ARBA" id="ARBA00022475"/>
    </source>
</evidence>
<keyword evidence="2" id="KW-0813">Transport</keyword>
<feature type="transmembrane region" description="Helical" evidence="8">
    <location>
        <begin position="61"/>
        <end position="83"/>
    </location>
</feature>
<dbReference type="PANTHER" id="PTHR43045:SF2">
    <property type="entry name" value="INNER MEMBRANE METABOLITE TRANSPORT PROTEIN YHJE"/>
    <property type="match status" value="1"/>
</dbReference>
<organism evidence="10 11">
    <name type="scientific">Streptacidiphilus cavernicola</name>
    <dbReference type="NCBI Taxonomy" id="3342716"/>
    <lineage>
        <taxon>Bacteria</taxon>
        <taxon>Bacillati</taxon>
        <taxon>Actinomycetota</taxon>
        <taxon>Actinomycetes</taxon>
        <taxon>Kitasatosporales</taxon>
        <taxon>Streptomycetaceae</taxon>
        <taxon>Streptacidiphilus</taxon>
    </lineage>
</organism>
<gene>
    <name evidence="10" type="ORF">ACEZDJ_13920</name>
</gene>
<keyword evidence="4 8" id="KW-0812">Transmembrane</keyword>
<proteinExistence type="predicted"/>
<dbReference type="InterPro" id="IPR020846">
    <property type="entry name" value="MFS_dom"/>
</dbReference>
<feature type="transmembrane region" description="Helical" evidence="8">
    <location>
        <begin position="257"/>
        <end position="274"/>
    </location>
</feature>
<evidence type="ECO:0000256" key="7">
    <source>
        <dbReference type="SAM" id="MobiDB-lite"/>
    </source>
</evidence>
<dbReference type="PROSITE" id="PS50850">
    <property type="entry name" value="MFS"/>
    <property type="match status" value="1"/>
</dbReference>
<reference evidence="10 11" key="1">
    <citation type="submission" date="2024-09" db="EMBL/GenBank/DDBJ databases">
        <authorList>
            <person name="Lee S.D."/>
        </authorList>
    </citation>
    <scope>NUCLEOTIDE SEQUENCE [LARGE SCALE GENOMIC DNA]</scope>
    <source>
        <strain evidence="10 11">N1-5</strain>
    </source>
</reference>
<feature type="transmembrane region" description="Helical" evidence="8">
    <location>
        <begin position="204"/>
        <end position="223"/>
    </location>
</feature>
<dbReference type="Gene3D" id="1.20.1250.20">
    <property type="entry name" value="MFS general substrate transporter like domains"/>
    <property type="match status" value="2"/>
</dbReference>
<feature type="transmembrane region" description="Helical" evidence="8">
    <location>
        <begin position="416"/>
        <end position="434"/>
    </location>
</feature>
<feature type="domain" description="Major facilitator superfamily (MFS) profile" evidence="9">
    <location>
        <begin position="31"/>
        <end position="439"/>
    </location>
</feature>
<dbReference type="EMBL" id="JBHEZZ010000006">
    <property type="protein sequence ID" value="MFC1402384.1"/>
    <property type="molecule type" value="Genomic_DNA"/>
</dbReference>
<keyword evidence="3" id="KW-1003">Cell membrane</keyword>
<sequence>MSGTQPLRQPIADAEPGRPMRPARPVRPARIAAAVLVGTTIEFYDFFIYGTAAALVFGRTFFPALTPVNGLLAAFSVYAVGFLGRPTGAAVFGQLGDRVGRRRVLVVSLLLMGLSTTAVGLLPGYAQWGVWSPVALTVLRFLQGVGLGGEFGGAALLAVEHAGEGRRGRLAGFVQLGPSVGFALATGLFWLLSVLLPEDRFQAWGWRLPFVASIALVGFGLLVRLGVEETPAFLADVRTRATATPLRELSQRHLRPLLLGAGTVMAGSVLFYTATTWCLARATTDLHLPRTRMLGLLLIANVFLAAATYASARLSDRWGRRRTILVGTVAGLLWSPLLVPLLDTARTPLMLAGLTGALIALGICLGPVPALLSELFPTAVRCSGASLSYNLGGLVGGAVAPLVATRLAAAFGAPAVGAYLAATCAVSALCTATLPETRDRSLTEASPEPA</sequence>
<keyword evidence="11" id="KW-1185">Reference proteome</keyword>
<evidence type="ECO:0000256" key="2">
    <source>
        <dbReference type="ARBA" id="ARBA00022448"/>
    </source>
</evidence>
<dbReference type="Proteomes" id="UP001592528">
    <property type="component" value="Unassembled WGS sequence"/>
</dbReference>
<dbReference type="PANTHER" id="PTHR43045">
    <property type="entry name" value="SHIKIMATE TRANSPORTER"/>
    <property type="match status" value="1"/>
</dbReference>
<feature type="transmembrane region" description="Helical" evidence="8">
    <location>
        <begin position="104"/>
        <end position="126"/>
    </location>
</feature>
<evidence type="ECO:0000256" key="6">
    <source>
        <dbReference type="ARBA" id="ARBA00023136"/>
    </source>
</evidence>
<keyword evidence="5 8" id="KW-1133">Transmembrane helix</keyword>
<name>A0ABV6ULQ8_9ACTN</name>
<comment type="caution">
    <text evidence="10">The sequence shown here is derived from an EMBL/GenBank/DDBJ whole genome shotgun (WGS) entry which is preliminary data.</text>
</comment>
<feature type="transmembrane region" description="Helical" evidence="8">
    <location>
        <begin position="31"/>
        <end position="55"/>
    </location>
</feature>
<dbReference type="InterPro" id="IPR036259">
    <property type="entry name" value="MFS_trans_sf"/>
</dbReference>
<feature type="transmembrane region" description="Helical" evidence="8">
    <location>
        <begin position="170"/>
        <end position="192"/>
    </location>
</feature>
<dbReference type="InterPro" id="IPR011701">
    <property type="entry name" value="MFS"/>
</dbReference>
<feature type="transmembrane region" description="Helical" evidence="8">
    <location>
        <begin position="384"/>
        <end position="404"/>
    </location>
</feature>
<accession>A0ABV6ULQ8</accession>
<evidence type="ECO:0000256" key="8">
    <source>
        <dbReference type="SAM" id="Phobius"/>
    </source>
</evidence>
<dbReference type="PROSITE" id="PS00217">
    <property type="entry name" value="SUGAR_TRANSPORT_2"/>
    <property type="match status" value="1"/>
</dbReference>
<comment type="subcellular location">
    <subcellularLocation>
        <location evidence="1">Cell membrane</location>
        <topology evidence="1">Multi-pass membrane protein</topology>
    </subcellularLocation>
</comment>
<evidence type="ECO:0000256" key="1">
    <source>
        <dbReference type="ARBA" id="ARBA00004651"/>
    </source>
</evidence>
<feature type="transmembrane region" description="Helical" evidence="8">
    <location>
        <begin position="348"/>
        <end position="372"/>
    </location>
</feature>
<dbReference type="RefSeq" id="WP_232242017.1">
    <property type="nucleotide sequence ID" value="NZ_JBHEZZ010000006.1"/>
</dbReference>
<dbReference type="SUPFAM" id="SSF103473">
    <property type="entry name" value="MFS general substrate transporter"/>
    <property type="match status" value="1"/>
</dbReference>
<keyword evidence="6 8" id="KW-0472">Membrane</keyword>
<evidence type="ECO:0000256" key="4">
    <source>
        <dbReference type="ARBA" id="ARBA00022692"/>
    </source>
</evidence>